<feature type="transmembrane region" description="Helical" evidence="1">
    <location>
        <begin position="331"/>
        <end position="350"/>
    </location>
</feature>
<evidence type="ECO:0000313" key="2">
    <source>
        <dbReference type="EMBL" id="GCA81098.1"/>
    </source>
</evidence>
<evidence type="ECO:0000256" key="1">
    <source>
        <dbReference type="SAM" id="Phobius"/>
    </source>
</evidence>
<evidence type="ECO:0008006" key="4">
    <source>
        <dbReference type="Google" id="ProtNLM"/>
    </source>
</evidence>
<gene>
    <name evidence="2" type="ORF">MiTs_03109</name>
</gene>
<keyword evidence="1" id="KW-1133">Transmembrane helix</keyword>
<feature type="transmembrane region" description="Helical" evidence="1">
    <location>
        <begin position="7"/>
        <end position="26"/>
    </location>
</feature>
<feature type="transmembrane region" description="Helical" evidence="1">
    <location>
        <begin position="276"/>
        <end position="297"/>
    </location>
</feature>
<dbReference type="Proteomes" id="UP000324689">
    <property type="component" value="Unassembled WGS sequence"/>
</dbReference>
<keyword evidence="1" id="KW-0472">Membrane</keyword>
<feature type="transmembrane region" description="Helical" evidence="1">
    <location>
        <begin position="204"/>
        <end position="224"/>
    </location>
</feature>
<feature type="transmembrane region" description="Helical" evidence="1">
    <location>
        <begin position="236"/>
        <end position="256"/>
    </location>
</feature>
<proteinExistence type="predicted"/>
<sequence>MKKIKILPIYLSFLILIIYIISVMTVNLSSFPGLHGDEAWFGLNAREILHHGTRSLHGLNTYTSSFYSWLISLTFRLLGIKVFSLRLLGVFLNLLGFIIVVYSLNKYVDQKTSILFLFLLLSCSSLLLFPRIAWEVCALQVFFLSLKFNLLLKYFKNHEFTGLDIFLFLFITSLGVINHFIFIFESLGLTVAALSLHLRYFNKTTIQLFYLSFLSLTVVSIIYVTKPLISDEIFQAYRYILLIISLAFLALFSTIFIKTQQKISQFLSLPPRFNQIFYWLAGIFLLLLSLFLLRNFLAIHSQSFLGTISGVIVLERFSSTLLTVLEKQWLEITWIALISIFILRGLQKLISNNTANNLQTEVFFYLYPLFCLLFVSLAPGNSDRYYIIPGYLFLITFPLVVRSQYITAQFRYLYLSLIILLGFTFTLQQTLLWKNILATENESPRLIRYRNFQDLSYHFLKQDQLLQFLQEKQICQISQIDRNTGYFIYAPLDFHFLERQLSCHNPTTVLIEYCPHCRDFPKYFKIIETNH</sequence>
<feature type="transmembrane region" description="Helical" evidence="1">
    <location>
        <begin position="413"/>
        <end position="433"/>
    </location>
</feature>
<accession>A0A5A5S1A7</accession>
<name>A0A5A5S1A7_MICAE</name>
<feature type="transmembrane region" description="Helical" evidence="1">
    <location>
        <begin position="362"/>
        <end position="379"/>
    </location>
</feature>
<feature type="transmembrane region" description="Helical" evidence="1">
    <location>
        <begin position="116"/>
        <end position="144"/>
    </location>
</feature>
<keyword evidence="1" id="KW-0812">Transmembrane</keyword>
<protein>
    <recommendedName>
        <fullName evidence="4">Glycosyltransferase RgtA/B/C/D-like domain-containing protein</fullName>
    </recommendedName>
</protein>
<dbReference type="EMBL" id="BHVQ01000044">
    <property type="protein sequence ID" value="GCA81098.1"/>
    <property type="molecule type" value="Genomic_DNA"/>
</dbReference>
<feature type="transmembrane region" description="Helical" evidence="1">
    <location>
        <begin position="85"/>
        <end position="104"/>
    </location>
</feature>
<evidence type="ECO:0000313" key="3">
    <source>
        <dbReference type="Proteomes" id="UP000324689"/>
    </source>
</evidence>
<feature type="transmembrane region" description="Helical" evidence="1">
    <location>
        <begin position="385"/>
        <end position="401"/>
    </location>
</feature>
<organism evidence="2 3">
    <name type="scientific">Microcystis aeruginosa NIES-2521</name>
    <dbReference type="NCBI Taxonomy" id="2303983"/>
    <lineage>
        <taxon>Bacteria</taxon>
        <taxon>Bacillati</taxon>
        <taxon>Cyanobacteriota</taxon>
        <taxon>Cyanophyceae</taxon>
        <taxon>Oscillatoriophycideae</taxon>
        <taxon>Chroococcales</taxon>
        <taxon>Microcystaceae</taxon>
        <taxon>Microcystis</taxon>
    </lineage>
</organism>
<feature type="transmembrane region" description="Helical" evidence="1">
    <location>
        <begin position="165"/>
        <end position="184"/>
    </location>
</feature>
<reference evidence="2 3" key="1">
    <citation type="submission" date="2018-09" db="EMBL/GenBank/DDBJ databases">
        <title>Evolutionary history of phycoerythrin pigmentation in the water bloom-forming cyanobacterium Microcystis aeruginosa.</title>
        <authorList>
            <person name="Tanabe Y."/>
            <person name="Tanabe Y."/>
            <person name="Yamaguchi H."/>
        </authorList>
    </citation>
    <scope>NUCLEOTIDE SEQUENCE [LARGE SCALE GENOMIC DNA]</scope>
    <source>
        <strain evidence="2 3">NIES-2521</strain>
    </source>
</reference>
<dbReference type="AlphaFoldDB" id="A0A5A5S1A7"/>
<comment type="caution">
    <text evidence="2">The sequence shown here is derived from an EMBL/GenBank/DDBJ whole genome shotgun (WGS) entry which is preliminary data.</text>
</comment>